<accession>M2P979</accession>
<protein>
    <recommendedName>
        <fullName evidence="2">RNA-binding S4 domain-containing protein</fullName>
    </recommendedName>
</protein>
<dbReference type="GO" id="GO:0003723">
    <property type="term" value="F:RNA binding"/>
    <property type="evidence" value="ECO:0007669"/>
    <property type="project" value="UniProtKB-KW"/>
</dbReference>
<dbReference type="InterPro" id="IPR012677">
    <property type="entry name" value="Nucleotide-bd_a/b_plait_sf"/>
</dbReference>
<evidence type="ECO:0000256" key="1">
    <source>
        <dbReference type="PROSITE-ProRule" id="PRU00182"/>
    </source>
</evidence>
<dbReference type="SMART" id="SM00363">
    <property type="entry name" value="S4"/>
    <property type="match status" value="1"/>
</dbReference>
<keyword evidence="4" id="KW-1185">Reference proteome</keyword>
<dbReference type="SUPFAM" id="SSF55174">
    <property type="entry name" value="Alpha-L RNA-binding motif"/>
    <property type="match status" value="1"/>
</dbReference>
<dbReference type="RefSeq" id="WP_004802564.1">
    <property type="nucleotide sequence ID" value="NZ_KB446647.1"/>
</dbReference>
<dbReference type="PATRIC" id="fig|999415.3.peg.958"/>
<reference evidence="3 4" key="1">
    <citation type="submission" date="2013-02" db="EMBL/GenBank/DDBJ databases">
        <title>The Genome Sequence of Lactobacillus catenaformis F0143.</title>
        <authorList>
            <consortium name="The Broad Institute Genome Sequencing Platform"/>
            <person name="Earl A."/>
            <person name="Ward D."/>
            <person name="Feldgarden M."/>
            <person name="Gevers D."/>
            <person name="Izard J."/>
            <person name="Blanton J.M."/>
            <person name="Mathney J."/>
            <person name="Dewhirst F.E."/>
            <person name="Young S.K."/>
            <person name="Zeng Q."/>
            <person name="Gargeya S."/>
            <person name="Fitzgerald M."/>
            <person name="Haas B."/>
            <person name="Abouelleil A."/>
            <person name="Alvarado L."/>
            <person name="Arachchi H.M."/>
            <person name="Berlin A."/>
            <person name="Chapman S.B."/>
            <person name="Gearin G."/>
            <person name="Goldberg J."/>
            <person name="Griggs A."/>
            <person name="Gujja S."/>
            <person name="Hansen M."/>
            <person name="Heiman D."/>
            <person name="Howarth C."/>
            <person name="Larimer J."/>
            <person name="Lui A."/>
            <person name="MacDonald P.J.P."/>
            <person name="McCowen C."/>
            <person name="Montmayeur A."/>
            <person name="Murphy C."/>
            <person name="Neiman D."/>
            <person name="Pearson M."/>
            <person name="Priest M."/>
            <person name="Roberts A."/>
            <person name="Saif S."/>
            <person name="Shea T."/>
            <person name="Sisk P."/>
            <person name="Stolte C."/>
            <person name="Sykes S."/>
            <person name="Wortman J."/>
            <person name="Nusbaum C."/>
            <person name="Birren B."/>
        </authorList>
    </citation>
    <scope>NUCLEOTIDE SEQUENCE [LARGE SCALE GENOMIC DNA]</scope>
    <source>
        <strain evidence="3 4">OT 569</strain>
    </source>
</reference>
<dbReference type="STRING" id="999415.HMPREF9943_00949"/>
<dbReference type="BioCyc" id="ECAT999415-HMP:GTTI-972-MONOMER"/>
<dbReference type="Proteomes" id="UP000011758">
    <property type="component" value="Unassembled WGS sequence"/>
</dbReference>
<dbReference type="EMBL" id="AGEJ01000013">
    <property type="protein sequence ID" value="EMD16907.1"/>
    <property type="molecule type" value="Genomic_DNA"/>
</dbReference>
<dbReference type="Gene3D" id="3.30.1370.160">
    <property type="match status" value="1"/>
</dbReference>
<dbReference type="Gene3D" id="3.30.70.330">
    <property type="match status" value="1"/>
</dbReference>
<evidence type="ECO:0000313" key="4">
    <source>
        <dbReference type="Proteomes" id="UP000011758"/>
    </source>
</evidence>
<sequence>MLEHYKGDEDFVRKILDYVNQADKGKMILTKFFDPHQQSIVSRVIGNRLSVHSFGGFINAENKRMLICHDYYEIVPDDFHISVLKADYNDSFGKLKHSDVLGALMNLGIKREVIGDICESPLSFAICDENCDYIKTHLRKIKKSSVHFGEVNELIEIRNEFKNQVFYVSSLRLDKLISSLFRISRIKANEAINSGNVKKNYQIISNASDVCKDADILSLRHYGRVKIHVTDKVTRSGNILIEGKFYK</sequence>
<dbReference type="InterPro" id="IPR040591">
    <property type="entry name" value="RqcP2_RBD"/>
</dbReference>
<organism evidence="3 4">
    <name type="scientific">Eggerthia catenaformis OT 569 = DSM 20559</name>
    <dbReference type="NCBI Taxonomy" id="999415"/>
    <lineage>
        <taxon>Bacteria</taxon>
        <taxon>Bacillati</taxon>
        <taxon>Bacillota</taxon>
        <taxon>Erysipelotrichia</taxon>
        <taxon>Erysipelotrichales</taxon>
        <taxon>Coprobacillaceae</taxon>
        <taxon>Eggerthia</taxon>
    </lineage>
</organism>
<evidence type="ECO:0000259" key="2">
    <source>
        <dbReference type="SMART" id="SM00363"/>
    </source>
</evidence>
<dbReference type="OrthoDB" id="9812787at2"/>
<dbReference type="AlphaFoldDB" id="M2P979"/>
<dbReference type="PROSITE" id="PS50889">
    <property type="entry name" value="S4"/>
    <property type="match status" value="1"/>
</dbReference>
<comment type="caution">
    <text evidence="3">The sequence shown here is derived from an EMBL/GenBank/DDBJ whole genome shotgun (WGS) entry which is preliminary data.</text>
</comment>
<name>M2P979_9FIRM</name>
<dbReference type="Pfam" id="PF17774">
    <property type="entry name" value="YlmH_RBD"/>
    <property type="match status" value="1"/>
</dbReference>
<evidence type="ECO:0000313" key="3">
    <source>
        <dbReference type="EMBL" id="EMD16907.1"/>
    </source>
</evidence>
<dbReference type="eggNOG" id="COG2302">
    <property type="taxonomic scope" value="Bacteria"/>
</dbReference>
<dbReference type="InterPro" id="IPR002942">
    <property type="entry name" value="S4_RNA-bd"/>
</dbReference>
<gene>
    <name evidence="3" type="ORF">HMPREF9943_00949</name>
</gene>
<proteinExistence type="predicted"/>
<feature type="domain" description="RNA-binding S4" evidence="2">
    <location>
        <begin position="171"/>
        <end position="228"/>
    </location>
</feature>
<keyword evidence="1" id="KW-0694">RNA-binding</keyword>